<name>A0ACB8N023_CITSI</name>
<protein>
    <submittedName>
        <fullName evidence="1">Glutamate receptor</fullName>
    </submittedName>
</protein>
<reference evidence="2" key="1">
    <citation type="journal article" date="2023" name="Hortic. Res.">
        <title>A chromosome-level phased genome enabling allele-level studies in sweet orange: a case study on citrus Huanglongbing tolerance.</title>
        <authorList>
            <person name="Wu B."/>
            <person name="Yu Q."/>
            <person name="Deng Z."/>
            <person name="Duan Y."/>
            <person name="Luo F."/>
            <person name="Gmitter F. Jr."/>
        </authorList>
    </citation>
    <scope>NUCLEOTIDE SEQUENCE [LARGE SCALE GENOMIC DNA]</scope>
    <source>
        <strain evidence="2">cv. Valencia</strain>
    </source>
</reference>
<evidence type="ECO:0000313" key="2">
    <source>
        <dbReference type="Proteomes" id="UP000829398"/>
    </source>
</evidence>
<comment type="caution">
    <text evidence="1">The sequence shown here is derived from an EMBL/GenBank/DDBJ whole genome shotgun (WGS) entry which is preliminary data.</text>
</comment>
<keyword evidence="2" id="KW-1185">Reference proteome</keyword>
<organism evidence="1 2">
    <name type="scientific">Citrus sinensis</name>
    <name type="common">Sweet orange</name>
    <name type="synonym">Citrus aurantium var. sinensis</name>
    <dbReference type="NCBI Taxonomy" id="2711"/>
    <lineage>
        <taxon>Eukaryota</taxon>
        <taxon>Viridiplantae</taxon>
        <taxon>Streptophyta</taxon>
        <taxon>Embryophyta</taxon>
        <taxon>Tracheophyta</taxon>
        <taxon>Spermatophyta</taxon>
        <taxon>Magnoliopsida</taxon>
        <taxon>eudicotyledons</taxon>
        <taxon>Gunneridae</taxon>
        <taxon>Pentapetalae</taxon>
        <taxon>rosids</taxon>
        <taxon>malvids</taxon>
        <taxon>Sapindales</taxon>
        <taxon>Rutaceae</taxon>
        <taxon>Aurantioideae</taxon>
        <taxon>Citrus</taxon>
    </lineage>
</organism>
<dbReference type="Proteomes" id="UP000829398">
    <property type="component" value="Chromosome 2"/>
</dbReference>
<keyword evidence="1" id="KW-0675">Receptor</keyword>
<gene>
    <name evidence="1" type="ORF">KPL71_003678</name>
</gene>
<sequence length="409" mass="46396">MNQWFTQCKVPWESRANSHSRKQFKDFRSRFRVMFHKQYPKEKYREPGIFALQAYDAVRAVALGVKGESDWQRFPNLPNDAHMFSLSWQKLLNRILKSKFEGLRVVGDTAIVANHSRYAEFSKPYAAPGVQLLVPLKRRRPERAWLFKKPFTFRLWAARGFYIEPSRNHGSFALTTLFSLQGEKLHSNLSRMTMVGWLFVALVITQSYTAGLTSLLTVRRLDPATVDIEMLRRIGAKVGCDGNSFVVKYLDEVLESQPHNIKKIFSEIDYPEALLRGDTAAAFLKVPYVEVFLAKYCNGFTTGQIFKVGGLGFVFPRNSPYFPDISQAVLEISGKGKLLQPENSIKSTYKCSVLGDDEKTDSLGLNSFGGNQNVILSGPNEFEAHHIMSARTDGIRSTESHNTRANFPS</sequence>
<accession>A0ACB8N023</accession>
<evidence type="ECO:0000313" key="1">
    <source>
        <dbReference type="EMBL" id="KAH9791244.1"/>
    </source>
</evidence>
<dbReference type="EMBL" id="CM039171">
    <property type="protein sequence ID" value="KAH9791244.1"/>
    <property type="molecule type" value="Genomic_DNA"/>
</dbReference>
<proteinExistence type="predicted"/>